<feature type="region of interest" description="Disordered" evidence="1">
    <location>
        <begin position="16"/>
        <end position="50"/>
    </location>
</feature>
<evidence type="ECO:0000256" key="1">
    <source>
        <dbReference type="SAM" id="MobiDB-lite"/>
    </source>
</evidence>
<feature type="compositionally biased region" description="Basic residues" evidence="1">
    <location>
        <begin position="324"/>
        <end position="333"/>
    </location>
</feature>
<feature type="region of interest" description="Disordered" evidence="1">
    <location>
        <begin position="143"/>
        <end position="333"/>
    </location>
</feature>
<sequence length="384" mass="41023">MYVGGGAGPLILLSRDPWMEGAGPPVTPPGRPRPSDLSSHRRGALCGAHAAHRPRGGHFLFRVRPPPHQHRTVTSCCPLLACAFPLPGQRGSVSTSIEHRDVVGRGVYFRVSGGEVSTRTVSPQVLLPARKLEERRKEPRLFLHPVGEHLRPQSSGAAPQAPGLRISTSGPRAQDQHLRPQGSGSAPQAPGLRGSTSGPRAQDQHLRPQSSGAAPQAPELRGSTSGPRAQGQHLRPQGSRSAPQASGSAPQAPGLRVSTSGPRPQGQHLRPQASETPPQAPGLRISTSGPRAQDQHLRPQGSGSAPQAPKLRVSTSGTKAQGQHLRHQSCPRRRREPGHVCTAFCSVMTEPGHKVWLCVLEEKDKPLQRFGLYTPVKIIYHEGC</sequence>
<gene>
    <name evidence="2" type="ORF">NDU88_000036</name>
</gene>
<feature type="compositionally biased region" description="Low complexity" evidence="1">
    <location>
        <begin position="237"/>
        <end position="254"/>
    </location>
</feature>
<accession>A0AAV7KLE0</accession>
<protein>
    <submittedName>
        <fullName evidence="2">Uncharacterized protein</fullName>
    </submittedName>
</protein>
<dbReference type="EMBL" id="JANPWB010000016">
    <property type="protein sequence ID" value="KAJ1079801.1"/>
    <property type="molecule type" value="Genomic_DNA"/>
</dbReference>
<evidence type="ECO:0000313" key="2">
    <source>
        <dbReference type="EMBL" id="KAJ1079801.1"/>
    </source>
</evidence>
<evidence type="ECO:0000313" key="3">
    <source>
        <dbReference type="Proteomes" id="UP001066276"/>
    </source>
</evidence>
<organism evidence="2 3">
    <name type="scientific">Pleurodeles waltl</name>
    <name type="common">Iberian ribbed newt</name>
    <dbReference type="NCBI Taxonomy" id="8319"/>
    <lineage>
        <taxon>Eukaryota</taxon>
        <taxon>Metazoa</taxon>
        <taxon>Chordata</taxon>
        <taxon>Craniata</taxon>
        <taxon>Vertebrata</taxon>
        <taxon>Euteleostomi</taxon>
        <taxon>Amphibia</taxon>
        <taxon>Batrachia</taxon>
        <taxon>Caudata</taxon>
        <taxon>Salamandroidea</taxon>
        <taxon>Salamandridae</taxon>
        <taxon>Pleurodelinae</taxon>
        <taxon>Pleurodeles</taxon>
    </lineage>
</organism>
<name>A0AAV7KLE0_PLEWA</name>
<dbReference type="Proteomes" id="UP001066276">
    <property type="component" value="Chromosome 12"/>
</dbReference>
<reference evidence="2" key="1">
    <citation type="journal article" date="2022" name="bioRxiv">
        <title>Sequencing and chromosome-scale assembly of the giantPleurodeles waltlgenome.</title>
        <authorList>
            <person name="Brown T."/>
            <person name="Elewa A."/>
            <person name="Iarovenko S."/>
            <person name="Subramanian E."/>
            <person name="Araus A.J."/>
            <person name="Petzold A."/>
            <person name="Susuki M."/>
            <person name="Suzuki K.-i.T."/>
            <person name="Hayashi T."/>
            <person name="Toyoda A."/>
            <person name="Oliveira C."/>
            <person name="Osipova E."/>
            <person name="Leigh N.D."/>
            <person name="Simon A."/>
            <person name="Yun M.H."/>
        </authorList>
    </citation>
    <scope>NUCLEOTIDE SEQUENCE</scope>
    <source>
        <strain evidence="2">20211129_DDA</strain>
        <tissue evidence="2">Liver</tissue>
    </source>
</reference>
<comment type="caution">
    <text evidence="2">The sequence shown here is derived from an EMBL/GenBank/DDBJ whole genome shotgun (WGS) entry which is preliminary data.</text>
</comment>
<dbReference type="AlphaFoldDB" id="A0AAV7KLE0"/>
<proteinExistence type="predicted"/>
<keyword evidence="3" id="KW-1185">Reference proteome</keyword>